<proteinExistence type="predicted"/>
<name>A0AC34QZZ3_9BILA</name>
<accession>A0AC34QZZ3</accession>
<sequence length="403" mass="46171">MFRTVCLSLFLISVFGNELLFVQVVWRHGDRAPVANYPTDVHNESVWPFGWGELTESGMRQQFALGRLLRKRYILGPNPLLNPRYNAKEIYIRSTDVNRTILSAQSNLAGMFPAGIPGVDFPDRNESWPSHWTPIPVHTVPENEDHVGNILAPCPRADELTKFIRQSAEYKRTAAESHDFLHYASINAGKEYDLSNIYELNDINYIETLYNLTQPSWMTSEFVVKLRNLTRTTSEFLYGIRSPYVPELIKLRGGNMLKLVIENMKNKLTCLKSESEGCKWMKNLKYFAYSAHDTTVAALLTTFGDEERVIRGGLPHYTASVALELWNVDGIGPAVRILFHSAFHHRYHVITDFTKGCPLGTEFCPLETFIQRSKKFIPDNIKEDCKVKPAKENQTKHKFDRGH</sequence>
<dbReference type="WBParaSite" id="JU765_v2.g2079.t1">
    <property type="protein sequence ID" value="JU765_v2.g2079.t1"/>
    <property type="gene ID" value="JU765_v2.g2079"/>
</dbReference>
<evidence type="ECO:0000313" key="1">
    <source>
        <dbReference type="Proteomes" id="UP000887576"/>
    </source>
</evidence>
<organism evidence="1 2">
    <name type="scientific">Panagrolaimus sp. JU765</name>
    <dbReference type="NCBI Taxonomy" id="591449"/>
    <lineage>
        <taxon>Eukaryota</taxon>
        <taxon>Metazoa</taxon>
        <taxon>Ecdysozoa</taxon>
        <taxon>Nematoda</taxon>
        <taxon>Chromadorea</taxon>
        <taxon>Rhabditida</taxon>
        <taxon>Tylenchina</taxon>
        <taxon>Panagrolaimomorpha</taxon>
        <taxon>Panagrolaimoidea</taxon>
        <taxon>Panagrolaimidae</taxon>
        <taxon>Panagrolaimus</taxon>
    </lineage>
</organism>
<protein>
    <submittedName>
        <fullName evidence="2">Acid phosphatase</fullName>
    </submittedName>
</protein>
<dbReference type="Proteomes" id="UP000887576">
    <property type="component" value="Unplaced"/>
</dbReference>
<reference evidence="2" key="1">
    <citation type="submission" date="2022-11" db="UniProtKB">
        <authorList>
            <consortium name="WormBaseParasite"/>
        </authorList>
    </citation>
    <scope>IDENTIFICATION</scope>
</reference>
<evidence type="ECO:0000313" key="2">
    <source>
        <dbReference type="WBParaSite" id="JU765_v2.g2079.t1"/>
    </source>
</evidence>